<reference evidence="2" key="1">
    <citation type="submission" date="2020-08" db="EMBL/GenBank/DDBJ databases">
        <title>Sequencing the genomes of 1000 actinobacteria strains.</title>
        <authorList>
            <person name="Klenk H.-P."/>
        </authorList>
    </citation>
    <scope>NUCLEOTIDE SEQUENCE</scope>
    <source>
        <strain evidence="2">DSM 10695</strain>
    </source>
</reference>
<protein>
    <recommendedName>
        <fullName evidence="4">Winged helix DNA-binding domain-containing protein</fullName>
    </recommendedName>
</protein>
<dbReference type="RefSeq" id="WP_246430001.1">
    <property type="nucleotide sequence ID" value="NZ_JACHMK010000001.1"/>
</dbReference>
<evidence type="ECO:0000256" key="1">
    <source>
        <dbReference type="SAM" id="MobiDB-lite"/>
    </source>
</evidence>
<keyword evidence="3" id="KW-1185">Reference proteome</keyword>
<comment type="caution">
    <text evidence="2">The sequence shown here is derived from an EMBL/GenBank/DDBJ whole genome shotgun (WGS) entry which is preliminary data.</text>
</comment>
<name>A0A923E2X9_9ACTO</name>
<accession>A0A923E2X9</accession>
<sequence length="178" mass="18914">MRALPTGLSLLRIVAQGLVPATGSPSPVAAVGRMLAIQGQQVSAIPHAILARAPHSSRAEVKEAFDSARLVRSWPMRGTVHITIAEDHHWLRAALKHRYGASQPAALRGVDDALVTRAGELALSAIARRSPKSRGVMRSGTGRLAFTTWRAGRRCPSGSPCAPSRTPARPVKTTRGGR</sequence>
<dbReference type="PANTHER" id="PTHR38479:SF2">
    <property type="entry name" value="WINGED HELIX DNA-BINDING DOMAIN-CONTAINING PROTEIN"/>
    <property type="match status" value="1"/>
</dbReference>
<dbReference type="Pfam" id="PF06224">
    <property type="entry name" value="AlkZ-like"/>
    <property type="match status" value="1"/>
</dbReference>
<proteinExistence type="predicted"/>
<dbReference type="InterPro" id="IPR009351">
    <property type="entry name" value="AlkZ-like"/>
</dbReference>
<dbReference type="AlphaFoldDB" id="A0A923E2X9"/>
<evidence type="ECO:0000313" key="3">
    <source>
        <dbReference type="Proteomes" id="UP000617426"/>
    </source>
</evidence>
<evidence type="ECO:0000313" key="2">
    <source>
        <dbReference type="EMBL" id="MBB6334929.1"/>
    </source>
</evidence>
<gene>
    <name evidence="2" type="ORF">HD592_001494</name>
</gene>
<dbReference type="PANTHER" id="PTHR38479">
    <property type="entry name" value="LMO0824 PROTEIN"/>
    <property type="match status" value="1"/>
</dbReference>
<organism evidence="2 3">
    <name type="scientific">Schaalia hyovaginalis</name>
    <dbReference type="NCBI Taxonomy" id="29316"/>
    <lineage>
        <taxon>Bacteria</taxon>
        <taxon>Bacillati</taxon>
        <taxon>Actinomycetota</taxon>
        <taxon>Actinomycetes</taxon>
        <taxon>Actinomycetales</taxon>
        <taxon>Actinomycetaceae</taxon>
        <taxon>Schaalia</taxon>
    </lineage>
</organism>
<dbReference type="EMBL" id="JACHMK010000001">
    <property type="protein sequence ID" value="MBB6334929.1"/>
    <property type="molecule type" value="Genomic_DNA"/>
</dbReference>
<dbReference type="Proteomes" id="UP000617426">
    <property type="component" value="Unassembled WGS sequence"/>
</dbReference>
<evidence type="ECO:0008006" key="4">
    <source>
        <dbReference type="Google" id="ProtNLM"/>
    </source>
</evidence>
<feature type="region of interest" description="Disordered" evidence="1">
    <location>
        <begin position="155"/>
        <end position="178"/>
    </location>
</feature>